<dbReference type="InterPro" id="IPR054248">
    <property type="entry name" value="DUF6975"/>
</dbReference>
<dbReference type="Proteomes" id="UP000197783">
    <property type="component" value="Unassembled WGS sequence"/>
</dbReference>
<accession>A0A245ZQU1</accession>
<evidence type="ECO:0000313" key="2">
    <source>
        <dbReference type="Proteomes" id="UP000197783"/>
    </source>
</evidence>
<dbReference type="AlphaFoldDB" id="A0A245ZQU1"/>
<comment type="caution">
    <text evidence="1">The sequence shown here is derived from an EMBL/GenBank/DDBJ whole genome shotgun (WGS) entry which is preliminary data.</text>
</comment>
<evidence type="ECO:0000313" key="1">
    <source>
        <dbReference type="EMBL" id="OWK32109.1"/>
    </source>
</evidence>
<name>A0A245ZQU1_9SPHN</name>
<dbReference type="Pfam" id="PF22391">
    <property type="entry name" value="DUF6975"/>
    <property type="match status" value="1"/>
</dbReference>
<proteinExistence type="predicted"/>
<sequence>MAAFDEERAVLAMLTAAVGPIPSTPRHTQAEAAINSQRHALGTLAQSTRAGCAGGAALAFLLDWHAIRPVLDSAAQRAGVALPRAALPARAAIIALAEHVAATPSQARALAFGAQQLALQHHGLWQLLRARAEARAAL</sequence>
<dbReference type="EMBL" id="NBBJ01000001">
    <property type="protein sequence ID" value="OWK32109.1"/>
    <property type="molecule type" value="Genomic_DNA"/>
</dbReference>
<gene>
    <name evidence="1" type="ORF">SPMU_04300</name>
</gene>
<protein>
    <submittedName>
        <fullName evidence="1">Uncharacterized protein</fullName>
    </submittedName>
</protein>
<organism evidence="1 2">
    <name type="scientific">Sphingomonas mucosissima</name>
    <dbReference type="NCBI Taxonomy" id="370959"/>
    <lineage>
        <taxon>Bacteria</taxon>
        <taxon>Pseudomonadati</taxon>
        <taxon>Pseudomonadota</taxon>
        <taxon>Alphaproteobacteria</taxon>
        <taxon>Sphingomonadales</taxon>
        <taxon>Sphingomonadaceae</taxon>
        <taxon>Sphingomonas</taxon>
    </lineage>
</organism>
<keyword evidence="2" id="KW-1185">Reference proteome</keyword>
<reference evidence="1 2" key="1">
    <citation type="submission" date="2017-03" db="EMBL/GenBank/DDBJ databases">
        <title>Genome sequence of Sphingomonas mucosissima DSM 17494.</title>
        <authorList>
            <person name="Poehlein A."/>
            <person name="Wuebbeler J.H."/>
            <person name="Steinbuechel A."/>
            <person name="Daniel R."/>
        </authorList>
    </citation>
    <scope>NUCLEOTIDE SEQUENCE [LARGE SCALE GENOMIC DNA]</scope>
    <source>
        <strain evidence="1 2">DSM 17494</strain>
    </source>
</reference>